<name>A0ACC0UC56_9AGAM</name>
<keyword evidence="2" id="KW-1185">Reference proteome</keyword>
<organism evidence="1 2">
    <name type="scientific">Russula earlei</name>
    <dbReference type="NCBI Taxonomy" id="71964"/>
    <lineage>
        <taxon>Eukaryota</taxon>
        <taxon>Fungi</taxon>
        <taxon>Dikarya</taxon>
        <taxon>Basidiomycota</taxon>
        <taxon>Agaricomycotina</taxon>
        <taxon>Agaricomycetes</taxon>
        <taxon>Russulales</taxon>
        <taxon>Russulaceae</taxon>
        <taxon>Russula</taxon>
    </lineage>
</organism>
<reference evidence="1" key="1">
    <citation type="submission" date="2021-03" db="EMBL/GenBank/DDBJ databases">
        <title>Evolutionary priming and transition to the ectomycorrhizal habit in an iconic lineage of mushroom-forming fungi: is preadaptation a requirement?</title>
        <authorList>
            <consortium name="DOE Joint Genome Institute"/>
            <person name="Looney B.P."/>
            <person name="Miyauchi S."/>
            <person name="Morin E."/>
            <person name="Drula E."/>
            <person name="Courty P.E."/>
            <person name="Chicoki N."/>
            <person name="Fauchery L."/>
            <person name="Kohler A."/>
            <person name="Kuo A."/>
            <person name="LaButti K."/>
            <person name="Pangilinan J."/>
            <person name="Lipzen A."/>
            <person name="Riley R."/>
            <person name="Andreopoulos W."/>
            <person name="He G."/>
            <person name="Johnson J."/>
            <person name="Barry K.W."/>
            <person name="Grigoriev I.V."/>
            <person name="Nagy L."/>
            <person name="Hibbett D."/>
            <person name="Henrissat B."/>
            <person name="Matheny P.B."/>
            <person name="Labbe J."/>
            <person name="Martin A.F."/>
        </authorList>
    </citation>
    <scope>NUCLEOTIDE SEQUENCE</scope>
    <source>
        <strain evidence="1">BPL698</strain>
    </source>
</reference>
<gene>
    <name evidence="1" type="ORF">F5148DRAFT_1191453</name>
</gene>
<accession>A0ACC0UC56</accession>
<comment type="caution">
    <text evidence="1">The sequence shown here is derived from an EMBL/GenBank/DDBJ whole genome shotgun (WGS) entry which is preliminary data.</text>
</comment>
<proteinExistence type="predicted"/>
<dbReference type="EMBL" id="JAGFNK010000076">
    <property type="protein sequence ID" value="KAI9508920.1"/>
    <property type="molecule type" value="Genomic_DNA"/>
</dbReference>
<evidence type="ECO:0000313" key="2">
    <source>
        <dbReference type="Proteomes" id="UP001207468"/>
    </source>
</evidence>
<dbReference type="Proteomes" id="UP001207468">
    <property type="component" value="Unassembled WGS sequence"/>
</dbReference>
<protein>
    <submittedName>
        <fullName evidence="1">Uncharacterized protein</fullName>
    </submittedName>
</protein>
<sequence>MNFGRPSQLPTPPETDTDFLVNAHHTIDFVNGSSAHIGDPDMMNPHPSMGAPLRRVSTLSYHSSPLRDPRERANVRQSRWLIIVIPPMSLVQDHGPLGHTLSSGPSQRLSQGVLMPLQPTMYGQLNAIAREFNFPSPVGICLYLHVEHGFTMTPRILDESWPALWGHLFEARSPAPANQTPICGRIEFDIDRRKARWLDSWIISADRRHPADVPVSVPPSVSHGREDSKHSLFDEPSDERTEPSGLLTDSRGRHIPKKLSLVDKLETLALTSSVANAIAESGGVRAMPTSLTAALEGDEQKTTKNALEKRVESWRVSSSVAPTPLATADRIHLDPVHAPNNIQLSDIDIMADTDGGDDINLNDFAWSVSSVGPPDYESLGSAVSTSYLSSVHLDRRLEGSILLSPSTATSWGPETLENSPISILFRLPSPDIGQRTIEDCPPTPFTTTSWGPEELLYSPASVVSRLPSPDLGQRMLGDCPPTPITASSWRREDPVRLLVFPYWSVPSRPAWMFVWPFYNLDNAPEVLSSQFTPSLGRRTVTSLSGFPLYVSVNWVSSSCIDTSEKSVLAPTSVIYPLVYPFLSIHIPPPANQGIKQEFEHYPMRDSYSPQKLSTQYPHFDLYPPQYPFVTPYPPRTVPLFNEVTQAPGSDTSDGRIVVDPELIDLTIPMTKHSNSRQVQSLDLSGCAPLYPTFDIYPLVAEPSEVKGISIRLAQEYPRIALYSVVYPDLDIYPPVVTGDRDGSPKTVPTTEYPRIQPYPVVYPWFEIYRGYFSAGENDIATSRSVSLPQPAYPRFDLFPAVYPYFDIYRTGFAKKEDRRVSLSVILLAQYPAFNLLHGNVVSRQNPPVIERMSSLVHGSTGYVASTHVPCGRTARKTHKELHEEVFGAGLWMCRWEESKCTIEPMPGTCYTHSASLRTASSPPIPMSKGPSLRELPHNVEERDGSLSTPSLEGLDLPTVQQAPSHLASNAPSSLTHQGESIVQAHSPASANLSPRKDHGHTKHGHRPRDSLVLEKARFFDHLHAPSHNNQTPSVVDEPAPLPVPPVPQLPFNTPHPRRLDHSKYPFA</sequence>
<evidence type="ECO:0000313" key="1">
    <source>
        <dbReference type="EMBL" id="KAI9508920.1"/>
    </source>
</evidence>